<dbReference type="EMBL" id="MEZN01000024">
    <property type="protein sequence ID" value="OGD56113.1"/>
    <property type="molecule type" value="Genomic_DNA"/>
</dbReference>
<accession>A0A1F5DLV2</accession>
<evidence type="ECO:0000313" key="3">
    <source>
        <dbReference type="Proteomes" id="UP000176791"/>
    </source>
</evidence>
<protein>
    <recommendedName>
        <fullName evidence="1">Homing endonuclease LAGLIDADG domain-containing protein</fullName>
    </recommendedName>
</protein>
<dbReference type="Pfam" id="PF00961">
    <property type="entry name" value="LAGLIDADG_1"/>
    <property type="match status" value="1"/>
</dbReference>
<name>A0A1F5DLV2_9BACT</name>
<reference evidence="2 3" key="1">
    <citation type="journal article" date="2016" name="Nat. Commun.">
        <title>Thousands of microbial genomes shed light on interconnected biogeochemical processes in an aquifer system.</title>
        <authorList>
            <person name="Anantharaman K."/>
            <person name="Brown C.T."/>
            <person name="Hug L.A."/>
            <person name="Sharon I."/>
            <person name="Castelle C.J."/>
            <person name="Probst A.J."/>
            <person name="Thomas B.C."/>
            <person name="Singh A."/>
            <person name="Wilkins M.J."/>
            <person name="Karaoz U."/>
            <person name="Brodie E.L."/>
            <person name="Williams K.H."/>
            <person name="Hubbard S.S."/>
            <person name="Banfield J.F."/>
        </authorList>
    </citation>
    <scope>NUCLEOTIDE SEQUENCE [LARGE SCALE GENOMIC DNA]</scope>
</reference>
<feature type="domain" description="Homing endonuclease LAGLIDADG" evidence="1">
    <location>
        <begin position="9"/>
        <end position="91"/>
    </location>
</feature>
<dbReference type="GO" id="GO:0004519">
    <property type="term" value="F:endonuclease activity"/>
    <property type="evidence" value="ECO:0007669"/>
    <property type="project" value="InterPro"/>
</dbReference>
<evidence type="ECO:0000259" key="1">
    <source>
        <dbReference type="Pfam" id="PF00961"/>
    </source>
</evidence>
<dbReference type="Gene3D" id="3.10.28.10">
    <property type="entry name" value="Homing endonucleases"/>
    <property type="match status" value="1"/>
</dbReference>
<dbReference type="AlphaFoldDB" id="A0A1F5DLV2"/>
<gene>
    <name evidence="2" type="ORF">A3E73_01915</name>
</gene>
<dbReference type="Proteomes" id="UP000176791">
    <property type="component" value="Unassembled WGS sequence"/>
</dbReference>
<dbReference type="SUPFAM" id="SSF55608">
    <property type="entry name" value="Homing endonucleases"/>
    <property type="match status" value="1"/>
</dbReference>
<sequence>MNKTTKAYIAGFLDGDGCVMLQLIFRHDYVLGYQIRASIVFYQKTQYKDFLFWLKKQLKDGYVRDRNDGMSEYTIVGYASVKRVLKLLLPYLKLKIRQAKLALKVIKQTPGGKRYTPELLLKLAKEVDQFAKLNYSKKRWRTALEVKEYLQTHDLLSP</sequence>
<dbReference type="InterPro" id="IPR004860">
    <property type="entry name" value="LAGLIDADG_dom"/>
</dbReference>
<proteinExistence type="predicted"/>
<dbReference type="InterPro" id="IPR027434">
    <property type="entry name" value="Homing_endonucl"/>
</dbReference>
<evidence type="ECO:0000313" key="2">
    <source>
        <dbReference type="EMBL" id="OGD56113.1"/>
    </source>
</evidence>
<comment type="caution">
    <text evidence="2">The sequence shown here is derived from an EMBL/GenBank/DDBJ whole genome shotgun (WGS) entry which is preliminary data.</text>
</comment>
<organism evidence="2 3">
    <name type="scientific">Candidatus Beckwithbacteria bacterium RIFCSPHIGHO2_12_FULL_47_17</name>
    <dbReference type="NCBI Taxonomy" id="1797460"/>
    <lineage>
        <taxon>Bacteria</taxon>
        <taxon>Candidatus Beckwithiibacteriota</taxon>
    </lineage>
</organism>